<keyword evidence="2" id="KW-1185">Reference proteome</keyword>
<dbReference type="RefSeq" id="XP_043001650.1">
    <property type="nucleotide sequence ID" value="XM_043145715.1"/>
</dbReference>
<evidence type="ECO:0000313" key="1">
    <source>
        <dbReference type="EMBL" id="QUC23977.1"/>
    </source>
</evidence>
<evidence type="ECO:0000313" key="2">
    <source>
        <dbReference type="Proteomes" id="UP000027002"/>
    </source>
</evidence>
<proteinExistence type="predicted"/>
<sequence>MPATTETIHAYRHLYRSLLRAVQYAPPWRYVARDQLRAAFRDPGAGALDAEGAKRTLWFLQAAARERGLEHRVLKNLLRVRLFNRWGGAWKQVLHRREGEGGDEAWRHYRMTVGMLNASMGLCLR</sequence>
<dbReference type="OrthoDB" id="4392610at2759"/>
<reference evidence="1" key="1">
    <citation type="submission" date="2020-03" db="EMBL/GenBank/DDBJ databases">
        <title>A mixture of massive structural variations and highly conserved coding sequences in Ustilaginoidea virens genome.</title>
        <authorList>
            <person name="Zhang K."/>
            <person name="Zhao Z."/>
            <person name="Zhang Z."/>
            <person name="Li Y."/>
            <person name="Hsiang T."/>
            <person name="Sun W."/>
        </authorList>
    </citation>
    <scope>NUCLEOTIDE SEQUENCE</scope>
    <source>
        <strain evidence="1">UV-8b</strain>
    </source>
</reference>
<name>A0A8E5MLQ1_USTVR</name>
<dbReference type="Proteomes" id="UP000027002">
    <property type="component" value="Chromosome 7"/>
</dbReference>
<gene>
    <name evidence="1" type="ORF">UV8b_08218</name>
</gene>
<protein>
    <recommendedName>
        <fullName evidence="3">Mitochondrial carrier protein</fullName>
    </recommendedName>
</protein>
<dbReference type="AlphaFoldDB" id="A0A8E5MLQ1"/>
<evidence type="ECO:0008006" key="3">
    <source>
        <dbReference type="Google" id="ProtNLM"/>
    </source>
</evidence>
<organism evidence="1 2">
    <name type="scientific">Ustilaginoidea virens</name>
    <name type="common">Rice false smut fungus</name>
    <name type="synonym">Villosiclava virens</name>
    <dbReference type="NCBI Taxonomy" id="1159556"/>
    <lineage>
        <taxon>Eukaryota</taxon>
        <taxon>Fungi</taxon>
        <taxon>Dikarya</taxon>
        <taxon>Ascomycota</taxon>
        <taxon>Pezizomycotina</taxon>
        <taxon>Sordariomycetes</taxon>
        <taxon>Hypocreomycetidae</taxon>
        <taxon>Hypocreales</taxon>
        <taxon>Clavicipitaceae</taxon>
        <taxon>Ustilaginoidea</taxon>
    </lineage>
</organism>
<accession>A0A8E5MLQ1</accession>
<dbReference type="GeneID" id="66068995"/>
<dbReference type="EMBL" id="CP072759">
    <property type="protein sequence ID" value="QUC23977.1"/>
    <property type="molecule type" value="Genomic_DNA"/>
</dbReference>
<dbReference type="KEGG" id="uvi:66068995"/>